<dbReference type="Proteomes" id="UP000050783">
    <property type="component" value="Unassembled WGS sequence"/>
</dbReference>
<keyword evidence="1" id="KW-1133">Transmembrane helix</keyword>
<accession>A0A0P1EGW8</accession>
<protein>
    <submittedName>
        <fullName evidence="2">Uncharacterized protein</fullName>
    </submittedName>
</protein>
<name>A0A0P1EGW8_9RHOB</name>
<organism evidence="2 3">
    <name type="scientific">Ruegeria atlantica</name>
    <dbReference type="NCBI Taxonomy" id="81569"/>
    <lineage>
        <taxon>Bacteria</taxon>
        <taxon>Pseudomonadati</taxon>
        <taxon>Pseudomonadota</taxon>
        <taxon>Alphaproteobacteria</taxon>
        <taxon>Rhodobacterales</taxon>
        <taxon>Roseobacteraceae</taxon>
        <taxon>Ruegeria</taxon>
    </lineage>
</organism>
<feature type="transmembrane region" description="Helical" evidence="1">
    <location>
        <begin position="6"/>
        <end position="25"/>
    </location>
</feature>
<proteinExistence type="predicted"/>
<dbReference type="AlphaFoldDB" id="A0A0P1EGW8"/>
<dbReference type="EMBL" id="CYPU01000060">
    <property type="protein sequence ID" value="CUH49122.1"/>
    <property type="molecule type" value="Genomic_DNA"/>
</dbReference>
<evidence type="ECO:0000313" key="2">
    <source>
        <dbReference type="EMBL" id="CUH49122.1"/>
    </source>
</evidence>
<reference evidence="2 3" key="1">
    <citation type="submission" date="2015-09" db="EMBL/GenBank/DDBJ databases">
        <authorList>
            <consortium name="Swine Surveillance"/>
        </authorList>
    </citation>
    <scope>NUCLEOTIDE SEQUENCE [LARGE SCALE GENOMIC DNA]</scope>
    <source>
        <strain evidence="2 3">CECT 4292</strain>
    </source>
</reference>
<evidence type="ECO:0000313" key="3">
    <source>
        <dbReference type="Proteomes" id="UP000050783"/>
    </source>
</evidence>
<evidence type="ECO:0000256" key="1">
    <source>
        <dbReference type="SAM" id="Phobius"/>
    </source>
</evidence>
<keyword evidence="1" id="KW-0472">Membrane</keyword>
<keyword evidence="1" id="KW-0812">Transmembrane</keyword>
<sequence length="54" mass="5609">MLEASPRIVWLEAIGAILMVLLGSGKKSRTAKKLSCSPNRTLILAGPTAASSAK</sequence>
<gene>
    <name evidence="2" type="ORF">RUA4292_03317</name>
</gene>